<proteinExistence type="inferred from homology"/>
<dbReference type="SUPFAM" id="SSF53613">
    <property type="entry name" value="Ribokinase-like"/>
    <property type="match status" value="1"/>
</dbReference>
<keyword evidence="3" id="KW-0547">Nucleotide-binding</keyword>
<evidence type="ECO:0000256" key="4">
    <source>
        <dbReference type="ARBA" id="ARBA00022777"/>
    </source>
</evidence>
<dbReference type="CDD" id="cd01167">
    <property type="entry name" value="bac_FRK"/>
    <property type="match status" value="1"/>
</dbReference>
<protein>
    <submittedName>
        <fullName evidence="7">Carbohydrate kinase</fullName>
        <ecNumber evidence="7">2.7.1.-</ecNumber>
    </submittedName>
</protein>
<gene>
    <name evidence="7" type="ORF">ACFOEE_09120</name>
</gene>
<feature type="domain" description="Carbohydrate kinase PfkB" evidence="6">
    <location>
        <begin position="6"/>
        <end position="311"/>
    </location>
</feature>
<dbReference type="InterPro" id="IPR011611">
    <property type="entry name" value="PfkB_dom"/>
</dbReference>
<dbReference type="InterPro" id="IPR029056">
    <property type="entry name" value="Ribokinase-like"/>
</dbReference>
<comment type="caution">
    <text evidence="7">The sequence shown here is derived from an EMBL/GenBank/DDBJ whole genome shotgun (WGS) entry which is preliminary data.</text>
</comment>
<evidence type="ECO:0000256" key="1">
    <source>
        <dbReference type="ARBA" id="ARBA00010688"/>
    </source>
</evidence>
<dbReference type="Proteomes" id="UP001595453">
    <property type="component" value="Unassembled WGS sequence"/>
</dbReference>
<dbReference type="PANTHER" id="PTHR43085:SF1">
    <property type="entry name" value="PSEUDOURIDINE KINASE-RELATED"/>
    <property type="match status" value="1"/>
</dbReference>
<keyword evidence="4 7" id="KW-0418">Kinase</keyword>
<evidence type="ECO:0000256" key="2">
    <source>
        <dbReference type="ARBA" id="ARBA00022679"/>
    </source>
</evidence>
<sequence>MTVLTCFGELLIDMLPNGSGGFDPIAGGAPANVAVGFRKLGGESRFIGGLSDDVFGQMLRKTVAEYQVDCQHLIAVPNSLTALAFVQLDAQGERRFSFYRHRTADLRFPPSELKAIQWPNNGIFHICSNTLTETDSAYTTLAMLVCARQNQQLISFDINLRLGLWNDVEELTDRIEQVFHFADVLKFSLEELEYMAASKAISNEDYLQWLFASFALSVVIVSNGGSAVQLHMRDFYREIPVPQINAVDTTGAGDSLVSGFFAKLSDISHQTQLAPTALLQDKHAVKEALKFAVLCGAFTCQSKGACPAMPTRKDIL</sequence>
<name>A0ABV7CJ59_9GAMM</name>
<dbReference type="InterPro" id="IPR050306">
    <property type="entry name" value="PfkB_Carbo_kinase"/>
</dbReference>
<evidence type="ECO:0000256" key="3">
    <source>
        <dbReference type="ARBA" id="ARBA00022741"/>
    </source>
</evidence>
<keyword evidence="5" id="KW-0067">ATP-binding</keyword>
<accession>A0ABV7CJ59</accession>
<comment type="similarity">
    <text evidence="1">Belongs to the carbohydrate kinase PfkB family.</text>
</comment>
<dbReference type="EC" id="2.7.1.-" evidence="7"/>
<evidence type="ECO:0000313" key="8">
    <source>
        <dbReference type="Proteomes" id="UP001595453"/>
    </source>
</evidence>
<evidence type="ECO:0000313" key="7">
    <source>
        <dbReference type="EMBL" id="MFC3032680.1"/>
    </source>
</evidence>
<keyword evidence="2 7" id="KW-0808">Transferase</keyword>
<dbReference type="GO" id="GO:0016301">
    <property type="term" value="F:kinase activity"/>
    <property type="evidence" value="ECO:0007669"/>
    <property type="project" value="UniProtKB-KW"/>
</dbReference>
<evidence type="ECO:0000256" key="5">
    <source>
        <dbReference type="ARBA" id="ARBA00022840"/>
    </source>
</evidence>
<evidence type="ECO:0000259" key="6">
    <source>
        <dbReference type="Pfam" id="PF00294"/>
    </source>
</evidence>
<dbReference type="PANTHER" id="PTHR43085">
    <property type="entry name" value="HEXOKINASE FAMILY MEMBER"/>
    <property type="match status" value="1"/>
</dbReference>
<dbReference type="EMBL" id="JBHRSD010000014">
    <property type="protein sequence ID" value="MFC3032680.1"/>
    <property type="molecule type" value="Genomic_DNA"/>
</dbReference>
<keyword evidence="8" id="KW-1185">Reference proteome</keyword>
<organism evidence="7 8">
    <name type="scientific">Pseudoalteromonas fenneropenaei</name>
    <dbReference type="NCBI Taxonomy" id="1737459"/>
    <lineage>
        <taxon>Bacteria</taxon>
        <taxon>Pseudomonadati</taxon>
        <taxon>Pseudomonadota</taxon>
        <taxon>Gammaproteobacteria</taxon>
        <taxon>Alteromonadales</taxon>
        <taxon>Pseudoalteromonadaceae</taxon>
        <taxon>Pseudoalteromonas</taxon>
    </lineage>
</organism>
<reference evidence="8" key="1">
    <citation type="journal article" date="2019" name="Int. J. Syst. Evol. Microbiol.">
        <title>The Global Catalogue of Microorganisms (GCM) 10K type strain sequencing project: providing services to taxonomists for standard genome sequencing and annotation.</title>
        <authorList>
            <consortium name="The Broad Institute Genomics Platform"/>
            <consortium name="The Broad Institute Genome Sequencing Center for Infectious Disease"/>
            <person name="Wu L."/>
            <person name="Ma J."/>
        </authorList>
    </citation>
    <scope>NUCLEOTIDE SEQUENCE [LARGE SCALE GENOMIC DNA]</scope>
    <source>
        <strain evidence="8">KCTC 42730</strain>
    </source>
</reference>
<dbReference type="RefSeq" id="WP_377123419.1">
    <property type="nucleotide sequence ID" value="NZ_JBHRSD010000014.1"/>
</dbReference>
<dbReference type="Pfam" id="PF00294">
    <property type="entry name" value="PfkB"/>
    <property type="match status" value="1"/>
</dbReference>
<dbReference type="Gene3D" id="3.40.1190.20">
    <property type="match status" value="1"/>
</dbReference>